<proteinExistence type="predicted"/>
<name>A0A2M8J1Z0_9RHOB</name>
<dbReference type="AlphaFoldDB" id="A0A2M8J1Z0"/>
<keyword evidence="1" id="KW-0732">Signal</keyword>
<dbReference type="OrthoDB" id="9766989at2"/>
<accession>A0A2M8J1Z0</accession>
<dbReference type="SUPFAM" id="SSF53850">
    <property type="entry name" value="Periplasmic binding protein-like II"/>
    <property type="match status" value="1"/>
</dbReference>
<gene>
    <name evidence="2" type="ORF">CVM52_10125</name>
</gene>
<sequence length="348" mass="38814">MTDFNRRNMLKALVALGGATVLGVPGVRAQAEQLVITTYGGSWEKFWRDILIPAFTEESGVEPQLDIGLGRVYTTNLRAAGKDNPPYSCLMTNEIYSTVLRDEGYFEKLDLDLVPNYADLYPVATEASDGWAAVGLISPIGIGYRTDMVSEAPTSWKDLWDNPELMGRLGLYNIQNSAGKMFLMLTSMIYGSGIDDLETGFAKLKELGPVYQTDFNMSTAMATGEIAVAPFDFGEIARLRNQGLPVECIIPEEGLMMWDQTFNICANSPAREQAYEYLNFVLGPQGQDLLMREFFVSPVNKTVDVPEDLQRDVPVSGAAMEQFIKWDWKLMNSKAEELARRWNEIFGA</sequence>
<dbReference type="GO" id="GO:0015888">
    <property type="term" value="P:thiamine transport"/>
    <property type="evidence" value="ECO:0007669"/>
    <property type="project" value="TreeGrafter"/>
</dbReference>
<dbReference type="RefSeq" id="WP_100162394.1">
    <property type="nucleotide sequence ID" value="NZ_PGTB01000030.1"/>
</dbReference>
<dbReference type="PANTHER" id="PTHR30006:SF2">
    <property type="entry name" value="ABC TRANSPORTER SUBSTRATE-BINDING PROTEIN"/>
    <property type="match status" value="1"/>
</dbReference>
<dbReference type="Proteomes" id="UP000231553">
    <property type="component" value="Unassembled WGS sequence"/>
</dbReference>
<organism evidence="2 3">
    <name type="scientific">Pseudooceanicola lipolyticus</name>
    <dbReference type="NCBI Taxonomy" id="2029104"/>
    <lineage>
        <taxon>Bacteria</taxon>
        <taxon>Pseudomonadati</taxon>
        <taxon>Pseudomonadota</taxon>
        <taxon>Alphaproteobacteria</taxon>
        <taxon>Rhodobacterales</taxon>
        <taxon>Paracoccaceae</taxon>
        <taxon>Pseudooceanicola</taxon>
    </lineage>
</organism>
<dbReference type="GO" id="GO:0030976">
    <property type="term" value="F:thiamine pyrophosphate binding"/>
    <property type="evidence" value="ECO:0007669"/>
    <property type="project" value="TreeGrafter"/>
</dbReference>
<reference evidence="2 3" key="1">
    <citation type="journal article" date="2018" name="Int. J. Syst. Evol. Microbiol.">
        <title>Pseudooceanicola lipolyticus sp. nov., a marine alphaproteobacterium, reclassification of Oceanicola flagellatus as Pseudooceanicola flagellatus comb. nov. and emended description of the genus Pseudooceanicola.</title>
        <authorList>
            <person name="Huang M.-M."/>
            <person name="Guo L.-L."/>
            <person name="Wu Y.-H."/>
            <person name="Lai Q.-L."/>
            <person name="Shao Z.-Z."/>
            <person name="Wang C.-S."/>
            <person name="Wu M."/>
            <person name="Xu X.-W."/>
        </authorList>
    </citation>
    <scope>NUCLEOTIDE SEQUENCE [LARGE SCALE GENOMIC DNA]</scope>
    <source>
        <strain evidence="2 3">157</strain>
    </source>
</reference>
<dbReference type="Gene3D" id="3.40.190.10">
    <property type="entry name" value="Periplasmic binding protein-like II"/>
    <property type="match status" value="2"/>
</dbReference>
<dbReference type="GO" id="GO:0030288">
    <property type="term" value="C:outer membrane-bounded periplasmic space"/>
    <property type="evidence" value="ECO:0007669"/>
    <property type="project" value="TreeGrafter"/>
</dbReference>
<dbReference type="GO" id="GO:0030975">
    <property type="term" value="F:thiamine binding"/>
    <property type="evidence" value="ECO:0007669"/>
    <property type="project" value="TreeGrafter"/>
</dbReference>
<protein>
    <submittedName>
        <fullName evidence="2">ABC transporter substrate-binding protein</fullName>
    </submittedName>
</protein>
<evidence type="ECO:0000256" key="1">
    <source>
        <dbReference type="ARBA" id="ARBA00022729"/>
    </source>
</evidence>
<dbReference type="CDD" id="cd13589">
    <property type="entry name" value="PBP2_polyamine_RpCGA009"/>
    <property type="match status" value="1"/>
</dbReference>
<dbReference type="PROSITE" id="PS51318">
    <property type="entry name" value="TAT"/>
    <property type="match status" value="1"/>
</dbReference>
<dbReference type="PANTHER" id="PTHR30006">
    <property type="entry name" value="THIAMINE-BINDING PERIPLASMIC PROTEIN-RELATED"/>
    <property type="match status" value="1"/>
</dbReference>
<dbReference type="Pfam" id="PF13343">
    <property type="entry name" value="SBP_bac_6"/>
    <property type="match status" value="1"/>
</dbReference>
<evidence type="ECO:0000313" key="3">
    <source>
        <dbReference type="Proteomes" id="UP000231553"/>
    </source>
</evidence>
<keyword evidence="3" id="KW-1185">Reference proteome</keyword>
<dbReference type="EMBL" id="PGTB01000030">
    <property type="protein sequence ID" value="PJE36796.1"/>
    <property type="molecule type" value="Genomic_DNA"/>
</dbReference>
<comment type="caution">
    <text evidence="2">The sequence shown here is derived from an EMBL/GenBank/DDBJ whole genome shotgun (WGS) entry which is preliminary data.</text>
</comment>
<evidence type="ECO:0000313" key="2">
    <source>
        <dbReference type="EMBL" id="PJE36796.1"/>
    </source>
</evidence>
<dbReference type="InterPro" id="IPR006311">
    <property type="entry name" value="TAT_signal"/>
</dbReference>